<evidence type="ECO:0000313" key="1">
    <source>
        <dbReference type="EMBL" id="TYG59883.1"/>
    </source>
</evidence>
<protein>
    <submittedName>
        <fullName evidence="1">Uncharacterized protein</fullName>
    </submittedName>
</protein>
<dbReference type="Proteomes" id="UP000323506">
    <property type="component" value="Chromosome D07"/>
</dbReference>
<proteinExistence type="predicted"/>
<reference evidence="1 2" key="1">
    <citation type="submission" date="2019-06" db="EMBL/GenBank/DDBJ databases">
        <title>WGS assembly of Gossypium darwinii.</title>
        <authorList>
            <person name="Chen Z.J."/>
            <person name="Sreedasyam A."/>
            <person name="Ando A."/>
            <person name="Song Q."/>
            <person name="De L."/>
            <person name="Hulse-Kemp A."/>
            <person name="Ding M."/>
            <person name="Ye W."/>
            <person name="Kirkbride R."/>
            <person name="Jenkins J."/>
            <person name="Plott C."/>
            <person name="Lovell J."/>
            <person name="Lin Y.-M."/>
            <person name="Vaughn R."/>
            <person name="Liu B."/>
            <person name="Li W."/>
            <person name="Simpson S."/>
            <person name="Scheffler B."/>
            <person name="Saski C."/>
            <person name="Grover C."/>
            <person name="Hu G."/>
            <person name="Conover J."/>
            <person name="Carlson J."/>
            <person name="Shu S."/>
            <person name="Boston L."/>
            <person name="Williams M."/>
            <person name="Peterson D."/>
            <person name="Mcgee K."/>
            <person name="Jones D."/>
            <person name="Wendel J."/>
            <person name="Stelly D."/>
            <person name="Grimwood J."/>
            <person name="Schmutz J."/>
        </authorList>
    </citation>
    <scope>NUCLEOTIDE SEQUENCE [LARGE SCALE GENOMIC DNA]</scope>
    <source>
        <strain evidence="1">1808015.09</strain>
    </source>
</reference>
<dbReference type="EMBL" id="CM017707">
    <property type="protein sequence ID" value="TYG59883.1"/>
    <property type="molecule type" value="Genomic_DNA"/>
</dbReference>
<gene>
    <name evidence="1" type="ORF">ES288_D07G022500v1</name>
</gene>
<accession>A0A5D2BUU9</accession>
<dbReference type="AlphaFoldDB" id="A0A5D2BUU9"/>
<organism evidence="1 2">
    <name type="scientific">Gossypium darwinii</name>
    <name type="common">Darwin's cotton</name>
    <name type="synonym">Gossypium barbadense var. darwinii</name>
    <dbReference type="NCBI Taxonomy" id="34276"/>
    <lineage>
        <taxon>Eukaryota</taxon>
        <taxon>Viridiplantae</taxon>
        <taxon>Streptophyta</taxon>
        <taxon>Embryophyta</taxon>
        <taxon>Tracheophyta</taxon>
        <taxon>Spermatophyta</taxon>
        <taxon>Magnoliopsida</taxon>
        <taxon>eudicotyledons</taxon>
        <taxon>Gunneridae</taxon>
        <taxon>Pentapetalae</taxon>
        <taxon>rosids</taxon>
        <taxon>malvids</taxon>
        <taxon>Malvales</taxon>
        <taxon>Malvaceae</taxon>
        <taxon>Malvoideae</taxon>
        <taxon>Gossypium</taxon>
    </lineage>
</organism>
<evidence type="ECO:0000313" key="2">
    <source>
        <dbReference type="Proteomes" id="UP000323506"/>
    </source>
</evidence>
<keyword evidence="2" id="KW-1185">Reference proteome</keyword>
<sequence length="151" mass="18256">MRWQFLHRHSQNPIFTHRRYTIPIRILRQHKLPHQLPHPPFHPNILRPFFLFLSHPLSAYQQHILFLHLHLYIPRFQPRHVDNEHVRLRVLFDVRRCRRHGFGVSYVGPRCGVGVVLVITVFVEVHHVVEGMEQWGIETHDSEIHCFGQEW</sequence>
<name>A0A5D2BUU9_GOSDA</name>